<evidence type="ECO:0000313" key="5">
    <source>
        <dbReference type="EMBL" id="MBC9131683.1"/>
    </source>
</evidence>
<reference evidence="5 6" key="1">
    <citation type="submission" date="2020-06" db="EMBL/GenBank/DDBJ databases">
        <title>Frischella cerana isolated from Apis cerana gut homogenate.</title>
        <authorList>
            <person name="Wolter L.A."/>
            <person name="Suenami S."/>
            <person name="Miyazaki R."/>
        </authorList>
    </citation>
    <scope>NUCLEOTIDE SEQUENCE [LARGE SCALE GENOMIC DNA]</scope>
    <source>
        <strain evidence="5 6">Ac13</strain>
    </source>
</reference>
<sequence length="244" mass="28232">MDFKELLIFKTIYETNSLNKTAKILGSSQSNITAHLKKMEYTLKTVLFVRGYDGVTPTPAAKQFFVFATTVLKQFSDLKASLINHQTKVLISELLFRYIVIEKQQLSLDTHQFTIKRTDEMNQLIQQDDYDYVISFTKMTHKDYQLFEKHHLPVCCLKSPTVKDITDLPIFVNDDVNCPLRALTLEQCDATMHLITVNSLNNLLQLIKTSRGYAFLPHFLIHDGLTMVDQAIYPINYYILKHNC</sequence>
<organism evidence="5 6">
    <name type="scientific">Frischella japonica</name>
    <dbReference type="NCBI Taxonomy" id="2741544"/>
    <lineage>
        <taxon>Bacteria</taxon>
        <taxon>Pseudomonadati</taxon>
        <taxon>Pseudomonadota</taxon>
        <taxon>Gammaproteobacteria</taxon>
        <taxon>Orbales</taxon>
        <taxon>Orbaceae</taxon>
        <taxon>Frischella</taxon>
    </lineage>
</organism>
<proteinExistence type="inferred from homology"/>
<evidence type="ECO:0000256" key="1">
    <source>
        <dbReference type="ARBA" id="ARBA00009437"/>
    </source>
</evidence>
<evidence type="ECO:0000313" key="6">
    <source>
        <dbReference type="Proteomes" id="UP000651208"/>
    </source>
</evidence>
<accession>A0ABR7QZP5</accession>
<feature type="domain" description="HTH lysR-type" evidence="4">
    <location>
        <begin position="1"/>
        <end position="58"/>
    </location>
</feature>
<comment type="similarity">
    <text evidence="1">Belongs to the LysR transcriptional regulatory family.</text>
</comment>
<keyword evidence="3" id="KW-0804">Transcription</keyword>
<dbReference type="PANTHER" id="PTHR30126">
    <property type="entry name" value="HTH-TYPE TRANSCRIPTIONAL REGULATOR"/>
    <property type="match status" value="1"/>
</dbReference>
<protein>
    <submittedName>
        <fullName evidence="5">LysR family transcriptional regulator</fullName>
    </submittedName>
</protein>
<dbReference type="InterPro" id="IPR036388">
    <property type="entry name" value="WH-like_DNA-bd_sf"/>
</dbReference>
<dbReference type="EMBL" id="JABURY010000019">
    <property type="protein sequence ID" value="MBC9131683.1"/>
    <property type="molecule type" value="Genomic_DNA"/>
</dbReference>
<dbReference type="Proteomes" id="UP000651208">
    <property type="component" value="Unassembled WGS sequence"/>
</dbReference>
<dbReference type="PANTHER" id="PTHR30126:SF93">
    <property type="entry name" value="HTH LYSR-TYPE DOMAIN-CONTAINING PROTEIN"/>
    <property type="match status" value="1"/>
</dbReference>
<evidence type="ECO:0000259" key="4">
    <source>
        <dbReference type="PROSITE" id="PS50931"/>
    </source>
</evidence>
<dbReference type="RefSeq" id="WP_187756123.1">
    <property type="nucleotide sequence ID" value="NZ_JABURY010000019.1"/>
</dbReference>
<dbReference type="Pfam" id="PF00126">
    <property type="entry name" value="HTH_1"/>
    <property type="match status" value="1"/>
</dbReference>
<dbReference type="InterPro" id="IPR036390">
    <property type="entry name" value="WH_DNA-bd_sf"/>
</dbReference>
<evidence type="ECO:0000256" key="3">
    <source>
        <dbReference type="ARBA" id="ARBA00023163"/>
    </source>
</evidence>
<dbReference type="Gene3D" id="1.10.10.10">
    <property type="entry name" value="Winged helix-like DNA-binding domain superfamily/Winged helix DNA-binding domain"/>
    <property type="match status" value="1"/>
</dbReference>
<comment type="caution">
    <text evidence="5">The sequence shown here is derived from an EMBL/GenBank/DDBJ whole genome shotgun (WGS) entry which is preliminary data.</text>
</comment>
<keyword evidence="6" id="KW-1185">Reference proteome</keyword>
<name>A0ABR7QZP5_9GAMM</name>
<gene>
    <name evidence="5" type="ORF">FcAc13_10245</name>
</gene>
<dbReference type="SUPFAM" id="SSF53850">
    <property type="entry name" value="Periplasmic binding protein-like II"/>
    <property type="match status" value="1"/>
</dbReference>
<dbReference type="PROSITE" id="PS50931">
    <property type="entry name" value="HTH_LYSR"/>
    <property type="match status" value="1"/>
</dbReference>
<evidence type="ECO:0000256" key="2">
    <source>
        <dbReference type="ARBA" id="ARBA00023015"/>
    </source>
</evidence>
<dbReference type="SUPFAM" id="SSF46785">
    <property type="entry name" value="Winged helix' DNA-binding domain"/>
    <property type="match status" value="1"/>
</dbReference>
<keyword evidence="2" id="KW-0805">Transcription regulation</keyword>
<dbReference type="InterPro" id="IPR000847">
    <property type="entry name" value="LysR_HTH_N"/>
</dbReference>